<reference evidence="1 2" key="1">
    <citation type="journal article" date="2011" name="J. Bacteriol.">
        <title>Genome sequence of the algicidal bacterium Kordia algicida OT-1.</title>
        <authorList>
            <person name="Lee H.S."/>
            <person name="Kang S.G."/>
            <person name="Kwon K.K."/>
            <person name="Lee J.H."/>
            <person name="Kim S.J."/>
        </authorList>
    </citation>
    <scope>NUCLEOTIDE SEQUENCE [LARGE SCALE GENOMIC DNA]</scope>
    <source>
        <strain evidence="1 2">OT-1</strain>
    </source>
</reference>
<gene>
    <name evidence="1" type="ORF">KAOT1_17653</name>
</gene>
<name>A9DT19_9FLAO</name>
<organism evidence="1 2">
    <name type="scientific">Kordia algicida OT-1</name>
    <dbReference type="NCBI Taxonomy" id="391587"/>
    <lineage>
        <taxon>Bacteria</taxon>
        <taxon>Pseudomonadati</taxon>
        <taxon>Bacteroidota</taxon>
        <taxon>Flavobacteriia</taxon>
        <taxon>Flavobacteriales</taxon>
        <taxon>Flavobacteriaceae</taxon>
        <taxon>Kordia</taxon>
    </lineage>
</organism>
<dbReference type="EMBL" id="ABIB01000003">
    <property type="protein sequence ID" value="EDP97012.1"/>
    <property type="molecule type" value="Genomic_DNA"/>
</dbReference>
<dbReference type="AlphaFoldDB" id="A9DT19"/>
<evidence type="ECO:0000313" key="1">
    <source>
        <dbReference type="EMBL" id="EDP97012.1"/>
    </source>
</evidence>
<comment type="caution">
    <text evidence="1">The sequence shown here is derived from an EMBL/GenBank/DDBJ whole genome shotgun (WGS) entry which is preliminary data.</text>
</comment>
<dbReference type="Proteomes" id="UP000002945">
    <property type="component" value="Unassembled WGS sequence"/>
</dbReference>
<evidence type="ECO:0000313" key="2">
    <source>
        <dbReference type="Proteomes" id="UP000002945"/>
    </source>
</evidence>
<protein>
    <submittedName>
        <fullName evidence="1">Uncharacterized protein</fullName>
    </submittedName>
</protein>
<accession>A9DT19</accession>
<proteinExistence type="predicted"/>
<dbReference type="OrthoDB" id="1165013at2"/>
<keyword evidence="2" id="KW-1185">Reference proteome</keyword>
<sequence length="66" mass="7593">MKIVKDTKTPQNLTIEKLRSFKGFANVSDAEAKRIIASMKELSILTYNTIIEHEQFKSIPKLRKAE</sequence>
<dbReference type="HOGENOM" id="CLU_2825470_0_0_10"/>
<dbReference type="RefSeq" id="WP_007096065.1">
    <property type="nucleotide sequence ID" value="NZ_CP142125.1"/>
</dbReference>